<evidence type="ECO:0000259" key="3">
    <source>
        <dbReference type="PROSITE" id="PS51677"/>
    </source>
</evidence>
<accession>A0ABT7ZXJ0</accession>
<reference evidence="4 5" key="1">
    <citation type="journal article" date="2023" name="Int. J. Syst. Evol. Microbiol.">
        <title>Winogradskyella bathintestinalis sp. nov., isolated from the intestine of the deep-sea loosejaw dragonfish, Malacosteus niger.</title>
        <authorList>
            <person name="Uniacke-Lowe S."/>
            <person name="Johnson C.N."/>
            <person name="Stanton C."/>
            <person name="Hill C."/>
            <person name="Ross P."/>
        </authorList>
    </citation>
    <scope>NUCLEOTIDE SEQUENCE [LARGE SCALE GENOMIC DNA]</scope>
    <source>
        <strain evidence="4 5">APC 3343</strain>
    </source>
</reference>
<dbReference type="InterPro" id="IPR002509">
    <property type="entry name" value="NODB_dom"/>
</dbReference>
<proteinExistence type="predicted"/>
<dbReference type="CDD" id="cd10969">
    <property type="entry name" value="CE4_Ecf1_like_5s"/>
    <property type="match status" value="1"/>
</dbReference>
<dbReference type="EMBL" id="JASDDK010000005">
    <property type="protein sequence ID" value="MDN3493729.1"/>
    <property type="molecule type" value="Genomic_DNA"/>
</dbReference>
<dbReference type="InterPro" id="IPR051398">
    <property type="entry name" value="Polysacch_Deacetylase"/>
</dbReference>
<organism evidence="4 5">
    <name type="scientific">Winogradskyella bathintestinalis</name>
    <dbReference type="NCBI Taxonomy" id="3035208"/>
    <lineage>
        <taxon>Bacteria</taxon>
        <taxon>Pseudomonadati</taxon>
        <taxon>Bacteroidota</taxon>
        <taxon>Flavobacteriia</taxon>
        <taxon>Flavobacteriales</taxon>
        <taxon>Flavobacteriaceae</taxon>
        <taxon>Winogradskyella</taxon>
    </lineage>
</organism>
<comment type="caution">
    <text evidence="4">The sequence shown here is derived from an EMBL/GenBank/DDBJ whole genome shotgun (WGS) entry which is preliminary data.</text>
</comment>
<protein>
    <submittedName>
        <fullName evidence="4">Polysaccharide deacetylase family protein</fullName>
        <ecNumber evidence="4">3.-.-.-</ecNumber>
    </submittedName>
</protein>
<dbReference type="PANTHER" id="PTHR34216:SF3">
    <property type="entry name" value="POLY-BETA-1,6-N-ACETYL-D-GLUCOSAMINE N-DEACETYLASE"/>
    <property type="match status" value="1"/>
</dbReference>
<keyword evidence="4" id="KW-0378">Hydrolase</keyword>
<dbReference type="RefSeq" id="WP_290207401.1">
    <property type="nucleotide sequence ID" value="NZ_JASDDK010000005.1"/>
</dbReference>
<feature type="domain" description="NodB homology" evidence="3">
    <location>
        <begin position="60"/>
        <end position="150"/>
    </location>
</feature>
<evidence type="ECO:0000313" key="4">
    <source>
        <dbReference type="EMBL" id="MDN3493729.1"/>
    </source>
</evidence>
<dbReference type="Gene3D" id="3.20.20.370">
    <property type="entry name" value="Glycoside hydrolase/deacetylase"/>
    <property type="match status" value="1"/>
</dbReference>
<dbReference type="Pfam" id="PF01522">
    <property type="entry name" value="Polysacc_deac_1"/>
    <property type="match status" value="1"/>
</dbReference>
<keyword evidence="2" id="KW-0732">Signal</keyword>
<sequence>MSLLMFHSIGCENEDWYRNWLSVSLDHFDTFCQYLVKENYNSVFLDEWYNSEVANSKPEKQIVLTFDDGYLDNWVYAYPILKKYNLKGTIFINPEFIDGSEKVRYTLDDVWNKKVERNQLSPLGFVNWAELQEMEASGVIDIQSHSMSHDFYFCSNKIKDVYTGQPHYDWMPWIHRPDRKPYYNLENQKDYVPKGSPIFEYDRALSLRRYFPDEELIKYAAEIYSKNKDNAMLIHELNEKLNDYPGRFETDEEMEKRYRYEIFESKRILEEKLNKKIDYFCWPGGGYNKLSIDLCIEAGYKASTASLKNKPYAKDYTEYKKIKRVSMTSFISTSKNNYHIKRSNFLVNLFKSHEGKRFNRNLYLAEKLGFMIKEKISK</sequence>
<dbReference type="EC" id="3.-.-.-" evidence="4"/>
<name>A0ABT7ZXJ0_9FLAO</name>
<keyword evidence="5" id="KW-1185">Reference proteome</keyword>
<evidence type="ECO:0000256" key="2">
    <source>
        <dbReference type="ARBA" id="ARBA00022729"/>
    </source>
</evidence>
<dbReference type="SUPFAM" id="SSF88713">
    <property type="entry name" value="Glycoside hydrolase/deacetylase"/>
    <property type="match status" value="1"/>
</dbReference>
<evidence type="ECO:0000256" key="1">
    <source>
        <dbReference type="ARBA" id="ARBA00004613"/>
    </source>
</evidence>
<gene>
    <name evidence="4" type="ORF">QMA06_13470</name>
</gene>
<dbReference type="PANTHER" id="PTHR34216">
    <property type="match status" value="1"/>
</dbReference>
<dbReference type="Proteomes" id="UP001231197">
    <property type="component" value="Unassembled WGS sequence"/>
</dbReference>
<dbReference type="GO" id="GO:0016787">
    <property type="term" value="F:hydrolase activity"/>
    <property type="evidence" value="ECO:0007669"/>
    <property type="project" value="UniProtKB-KW"/>
</dbReference>
<evidence type="ECO:0000313" key="5">
    <source>
        <dbReference type="Proteomes" id="UP001231197"/>
    </source>
</evidence>
<dbReference type="InterPro" id="IPR011330">
    <property type="entry name" value="Glyco_hydro/deAcase_b/a-brl"/>
</dbReference>
<dbReference type="PROSITE" id="PS51677">
    <property type="entry name" value="NODB"/>
    <property type="match status" value="1"/>
</dbReference>
<comment type="subcellular location">
    <subcellularLocation>
        <location evidence="1">Secreted</location>
    </subcellularLocation>
</comment>